<feature type="compositionally biased region" description="Basic and acidic residues" evidence="1">
    <location>
        <begin position="382"/>
        <end position="391"/>
    </location>
</feature>
<gene>
    <name evidence="2" type="ORF">JR316_005730</name>
</gene>
<reference evidence="2" key="1">
    <citation type="submission" date="2021-02" db="EMBL/GenBank/DDBJ databases">
        <title>Psilocybe cubensis genome.</title>
        <authorList>
            <person name="Mckernan K.J."/>
            <person name="Crawford S."/>
            <person name="Trippe A."/>
            <person name="Kane L.T."/>
            <person name="Mclaughlin S."/>
        </authorList>
    </citation>
    <scope>NUCLEOTIDE SEQUENCE [LARGE SCALE GENOMIC DNA]</scope>
    <source>
        <strain evidence="2">MGC-MH-2018</strain>
    </source>
</reference>
<feature type="region of interest" description="Disordered" evidence="1">
    <location>
        <begin position="311"/>
        <end position="330"/>
    </location>
</feature>
<dbReference type="OrthoDB" id="3266602at2759"/>
<feature type="compositionally biased region" description="Polar residues" evidence="1">
    <location>
        <begin position="405"/>
        <end position="416"/>
    </location>
</feature>
<feature type="region of interest" description="Disordered" evidence="1">
    <location>
        <begin position="75"/>
        <end position="155"/>
    </location>
</feature>
<sequence>MNAEVMRKEIPSSVRAQYLMPMDRASKPFSQASSMRSYLSVSHQNERERPIQITQARPRPVEYFNSRGEIVLNGVPTVSSSSHTPETSNKSSVPTFSCPHTSNGDPCSQCRIKSITSVVSSSGNDHARQTSASTSGSQNGIPIHDASKDEPDADDDVDLENLELKYPEAKRLKGFLKTEEPPTKRQKLSHPPIIDLTDPTSAALPCPPNGQILNESLDPVSLKPSKKRVRTLKLCSTSNCTGIVSSGSFASRCLSCVKREWKAKREGAKIRTTPQIITESNLAWNTTVSRPSTSSKVKKKGVSWADEIEGHAKVSTSPEPPVTSPSSDGQVVQFKINKLSSSAEQHNSNAPELEDYLNLDGIVEAEVGLPEAPEAAILIPKESSEVSKECSQDPLDSKSGVNHGIASSSDCKQDNATFGEAEQISGWDSDLSDLTESPERDSDSESGSETKLSRPSVLTGFKIRIPPRPMGAYTMKCSSQRCEQLLPTGSRWKSCVLCRARNRDYKRRKQNLPRIDLRLEDELMDSQSMGTPLATDLATEMPVYKGVIRLVPGARLCAIRTCTFIIPPVNEYRWKMCSLCRIRRTERRKQENLETTLSPSTSSRRKLVVGDANFMLRSLDYLIRIESAGASSRCRSLDCGMMNPTSRDCSQCNARRLWLVNRTPSIDRYPDGPKLLHRGSKKPMERPRGPGPYQRYKCFTAVLLDFKSRLSGFLQVQSIFFLFNQPRSANALFAFDGEFSVVALDFDILKRKEEVDANALKLKREIEYSKETGIAIGRRRHFHPLFLLLSRTHTAAQTKRRTDID</sequence>
<feature type="compositionally biased region" description="Polar residues" evidence="1">
    <location>
        <begin position="28"/>
        <end position="43"/>
    </location>
</feature>
<proteinExistence type="predicted"/>
<comment type="caution">
    <text evidence="2">The sequence shown here is derived from an EMBL/GenBank/DDBJ whole genome shotgun (WGS) entry which is preliminary data.</text>
</comment>
<dbReference type="EMBL" id="JAFIQS010000005">
    <property type="protein sequence ID" value="KAG5169174.1"/>
    <property type="molecule type" value="Genomic_DNA"/>
</dbReference>
<organism evidence="2">
    <name type="scientific">Psilocybe cubensis</name>
    <name type="common">Psychedelic mushroom</name>
    <name type="synonym">Stropharia cubensis</name>
    <dbReference type="NCBI Taxonomy" id="181762"/>
    <lineage>
        <taxon>Eukaryota</taxon>
        <taxon>Fungi</taxon>
        <taxon>Dikarya</taxon>
        <taxon>Basidiomycota</taxon>
        <taxon>Agaricomycotina</taxon>
        <taxon>Agaricomycetes</taxon>
        <taxon>Agaricomycetidae</taxon>
        <taxon>Agaricales</taxon>
        <taxon>Agaricineae</taxon>
        <taxon>Strophariaceae</taxon>
        <taxon>Psilocybe</taxon>
    </lineage>
</organism>
<feature type="region of interest" description="Disordered" evidence="1">
    <location>
        <begin position="22"/>
        <end position="60"/>
    </location>
</feature>
<accession>A0A8H8CLL4</accession>
<evidence type="ECO:0000313" key="2">
    <source>
        <dbReference type="EMBL" id="KAG5169174.1"/>
    </source>
</evidence>
<evidence type="ECO:0000256" key="1">
    <source>
        <dbReference type="SAM" id="MobiDB-lite"/>
    </source>
</evidence>
<feature type="compositionally biased region" description="Polar residues" evidence="1">
    <location>
        <begin position="76"/>
        <end position="106"/>
    </location>
</feature>
<dbReference type="AlphaFoldDB" id="A0A8H8CLL4"/>
<feature type="compositionally biased region" description="Polar residues" evidence="1">
    <location>
        <begin position="114"/>
        <end position="140"/>
    </location>
</feature>
<feature type="region of interest" description="Disordered" evidence="1">
    <location>
        <begin position="378"/>
        <end position="459"/>
    </location>
</feature>
<protein>
    <submittedName>
        <fullName evidence="2">Uncharacterized protein</fullName>
    </submittedName>
</protein>
<name>A0A8H8CLL4_PSICU</name>